<organism evidence="5">
    <name type="scientific">Cryptosporidium canis</name>
    <dbReference type="NCBI Taxonomy" id="195482"/>
    <lineage>
        <taxon>Eukaryota</taxon>
        <taxon>Sar</taxon>
        <taxon>Alveolata</taxon>
        <taxon>Apicomplexa</taxon>
        <taxon>Conoidasida</taxon>
        <taxon>Coccidia</taxon>
        <taxon>Eucoccidiorida</taxon>
        <taxon>Eimeriorina</taxon>
        <taxon>Cryptosporidiidae</taxon>
        <taxon>Cryptosporidium</taxon>
    </lineage>
</organism>
<dbReference type="SMART" id="SM00577">
    <property type="entry name" value="CPDc"/>
    <property type="match status" value="1"/>
</dbReference>
<dbReference type="EC" id="3.1.1.29" evidence="1"/>
<comment type="catalytic activity">
    <reaction evidence="3">
        <text>an N-acyl-L-alpha-aminoacyl-tRNA + H2O = an N-acyl-L-amino acid + a tRNA + H(+)</text>
        <dbReference type="Rhea" id="RHEA:54448"/>
        <dbReference type="Rhea" id="RHEA-COMP:10123"/>
        <dbReference type="Rhea" id="RHEA-COMP:13883"/>
        <dbReference type="ChEBI" id="CHEBI:15377"/>
        <dbReference type="ChEBI" id="CHEBI:15378"/>
        <dbReference type="ChEBI" id="CHEBI:59874"/>
        <dbReference type="ChEBI" id="CHEBI:78442"/>
        <dbReference type="ChEBI" id="CHEBI:138191"/>
        <dbReference type="EC" id="3.1.1.29"/>
    </reaction>
</comment>
<dbReference type="InterPro" id="IPR042237">
    <property type="entry name" value="PTRHD1"/>
</dbReference>
<proteinExistence type="predicted"/>
<dbReference type="EMBL" id="JAPCXC010000007">
    <property type="protein sequence ID" value="KAJ1612365.1"/>
    <property type="molecule type" value="Genomic_DNA"/>
</dbReference>
<evidence type="ECO:0000256" key="1">
    <source>
        <dbReference type="ARBA" id="ARBA00013260"/>
    </source>
</evidence>
<dbReference type="InterPro" id="IPR023214">
    <property type="entry name" value="HAD_sf"/>
</dbReference>
<evidence type="ECO:0000256" key="3">
    <source>
        <dbReference type="ARBA" id="ARBA00048707"/>
    </source>
</evidence>
<accession>A0A9D5HYI5</accession>
<dbReference type="OrthoDB" id="445750at2759"/>
<dbReference type="InterPro" id="IPR002833">
    <property type="entry name" value="PTH2"/>
</dbReference>
<dbReference type="SUPFAM" id="SSF56784">
    <property type="entry name" value="HAD-like"/>
    <property type="match status" value="1"/>
</dbReference>
<dbReference type="Pfam" id="PF01981">
    <property type="entry name" value="PTH2"/>
    <property type="match status" value="1"/>
</dbReference>
<feature type="domain" description="FCP1 homology" evidence="4">
    <location>
        <begin position="242"/>
        <end position="383"/>
    </location>
</feature>
<dbReference type="InterPro" id="IPR036412">
    <property type="entry name" value="HAD-like_sf"/>
</dbReference>
<evidence type="ECO:0000313" key="5">
    <source>
        <dbReference type="EMBL" id="KAJ1612365.1"/>
    </source>
</evidence>
<keyword evidence="2" id="KW-0378">Hydrolase</keyword>
<evidence type="ECO:0000259" key="4">
    <source>
        <dbReference type="PROSITE" id="PS50969"/>
    </source>
</evidence>
<dbReference type="SUPFAM" id="SSF102462">
    <property type="entry name" value="Peptidyl-tRNA hydrolase II"/>
    <property type="match status" value="1"/>
</dbReference>
<dbReference type="InterPro" id="IPR004274">
    <property type="entry name" value="FCP1_dom"/>
</dbReference>
<dbReference type="PANTHER" id="PTHR46194:SF1">
    <property type="entry name" value="PEPTIDYL-TRNA HYDROLASE PTRHD1-RELATED"/>
    <property type="match status" value="1"/>
</dbReference>
<dbReference type="Pfam" id="PF03031">
    <property type="entry name" value="NIF"/>
    <property type="match status" value="1"/>
</dbReference>
<dbReference type="GO" id="GO:0004045">
    <property type="term" value="F:peptidyl-tRNA hydrolase activity"/>
    <property type="evidence" value="ECO:0007669"/>
    <property type="project" value="UniProtKB-EC"/>
</dbReference>
<dbReference type="Proteomes" id="UP001067231">
    <property type="component" value="Unassembled WGS sequence"/>
</dbReference>
<reference evidence="5" key="1">
    <citation type="submission" date="2022-10" db="EMBL/GenBank/DDBJ databases">
        <title>Adaptive evolution leads to modifications in subtelomeric GC content in a zoonotic Cryptosporidium species.</title>
        <authorList>
            <person name="Li J."/>
            <person name="Feng Y."/>
            <person name="Xiao L."/>
        </authorList>
    </citation>
    <scope>NUCLEOTIDE SEQUENCE</scope>
    <source>
        <strain evidence="5">33844</strain>
    </source>
</reference>
<sequence>MNQDQIIQYILVRSDLQWNTGSITAQACHASVAAIFENIQEDSVKEYLREINDMRKVVLACPDENALNDVSSDLKAKQIKHKLWIEQPESIPTCIATMMLVNTFAKCNRRHMLIIPYATNLTVRTPNIKSLHRHLFHGIAKGWSEEHRAPLLKNNVRNFCNGSNYREGTNEFRYITRNILGLGIAACSGYFILKSKIINISELCNRFERFNEWSYDLLLDQINKLVPPNNEPLLPDLEQLGYPENLPTLVLGFRGLICDVTHSRKNGWGIIKRPGIDHFFNVLKNYYEIVIWSDESLPIPHELIEKWNLPIIGILDKNHFSKTDGKLYKNLSSLGRDLNRVILLDNESHSSNIQSENSIVLSKFKGDPYDNELEPIVDLLKAAALQPGDVREYLKKFRRSEANIGASFNEYKKGIKEKSEARRRLSKLFLNKKS</sequence>
<name>A0A9D5HYI5_9CRYT</name>
<gene>
    <name evidence="5" type="ORF">OJ253_580</name>
</gene>
<evidence type="ECO:0000256" key="2">
    <source>
        <dbReference type="ARBA" id="ARBA00022801"/>
    </source>
</evidence>
<dbReference type="InterPro" id="IPR023476">
    <property type="entry name" value="Pep_tRNA_hydro_II_dom_sf"/>
</dbReference>
<dbReference type="Gene3D" id="3.40.50.1000">
    <property type="entry name" value="HAD superfamily/HAD-like"/>
    <property type="match status" value="1"/>
</dbReference>
<dbReference type="PANTHER" id="PTHR46194">
    <property type="entry name" value="PEPTIDYL-TRNA HYDROLASE PTRHD1-RELATED"/>
    <property type="match status" value="1"/>
</dbReference>
<dbReference type="PROSITE" id="PS50969">
    <property type="entry name" value="FCP1"/>
    <property type="match status" value="1"/>
</dbReference>
<comment type="caution">
    <text evidence="5">The sequence shown here is derived from an EMBL/GenBank/DDBJ whole genome shotgun (WGS) entry which is preliminary data.</text>
</comment>
<protein>
    <recommendedName>
        <fullName evidence="1">peptidyl-tRNA hydrolase</fullName>
        <ecNumber evidence="1">3.1.1.29</ecNumber>
    </recommendedName>
</protein>
<dbReference type="Gene3D" id="3.40.1490.10">
    <property type="entry name" value="Bit1"/>
    <property type="match status" value="1"/>
</dbReference>
<dbReference type="AlphaFoldDB" id="A0A9D5HYI5"/>